<evidence type="ECO:0000256" key="1">
    <source>
        <dbReference type="SAM" id="Coils"/>
    </source>
</evidence>
<feature type="region of interest" description="Disordered" evidence="2">
    <location>
        <begin position="351"/>
        <end position="404"/>
    </location>
</feature>
<keyword evidence="1" id="KW-0175">Coiled coil</keyword>
<accession>A0A1L8ERM1</accession>
<dbReference type="GeneID" id="108702346"/>
<feature type="coiled-coil region" evidence="1">
    <location>
        <begin position="421"/>
        <end position="474"/>
    </location>
</feature>
<reference evidence="4" key="1">
    <citation type="submission" date="2025-08" db="UniProtKB">
        <authorList>
            <consortium name="RefSeq"/>
        </authorList>
    </citation>
    <scope>IDENTIFICATION</scope>
    <source>
        <strain evidence="4">J_2021</strain>
        <tissue evidence="4">Erythrocytes</tissue>
    </source>
</reference>
<proteinExistence type="predicted"/>
<dbReference type="AlphaFoldDB" id="A0A1L8ERM1"/>
<evidence type="ECO:0000313" key="4">
    <source>
        <dbReference type="RefSeq" id="XP_018093307.2"/>
    </source>
</evidence>
<keyword evidence="3" id="KW-1185">Reference proteome</keyword>
<feature type="region of interest" description="Disordered" evidence="2">
    <location>
        <begin position="158"/>
        <end position="181"/>
    </location>
</feature>
<dbReference type="OMA" id="NINDYHW"/>
<dbReference type="RefSeq" id="XP_018093307.2">
    <property type="nucleotide sequence ID" value="XM_018237818.2"/>
</dbReference>
<dbReference type="OrthoDB" id="10676146at2759"/>
<feature type="compositionally biased region" description="Low complexity" evidence="2">
    <location>
        <begin position="355"/>
        <end position="369"/>
    </location>
</feature>
<evidence type="ECO:0000256" key="2">
    <source>
        <dbReference type="SAM" id="MobiDB-lite"/>
    </source>
</evidence>
<protein>
    <submittedName>
        <fullName evidence="4">Uncharacterized protein LOC108702346</fullName>
    </submittedName>
</protein>
<name>A0A1L8ERM1_XENLA</name>
<gene>
    <name evidence="4" type="primary">LOC108702346</name>
</gene>
<sequence length="521" mass="60089">MEWTQTSSPRMVWISSKCSQQNLQWLIDLLESHFSQLVSEVKYLHVLNINDYHWKKDVRVCPVGIVYHRLKHETITDVTESLHKEELMYMSTWLGIKNFMVVLDDVEQFDMKKTERILRASPTITDRCSLLLLIPKYNKKEAFLDKIDSISRFLRSDPSEKTSASSLNFPEEDYKPTPSDYSRATEFRRTALDISPRPKHSVSIFSRCTKNDYNWFITQLQNEDFGSLVKEVHVVEIYNSYSQFSTDIRNCTFAILYHSLNYGRLSITNVTDSLYDQHLETLSKSLGKDKVIVVLDDLSGNTFLEKERILQEQPNIGRYSQDLILFSQTEKKAGNIQYKLEAIKQSLKTSLKPDSSASSSINQNQNFSNTERKAYGGGNSQTPQGPGVLRGMESGRPLNETDPLGQKLDHILSTVQQIKIQEQLEEFKKELRMEISSLNQQHRDEISSLNQQHRDEISSLNQQHRDEISSLNQQHYKQMSQMILQFEEFMKGQSKSQHQRGSDVPSQGHNDAVAIGRNSAS</sequence>
<feature type="region of interest" description="Disordered" evidence="2">
    <location>
        <begin position="491"/>
        <end position="521"/>
    </location>
</feature>
<evidence type="ECO:0000313" key="3">
    <source>
        <dbReference type="Proteomes" id="UP000186698"/>
    </source>
</evidence>
<dbReference type="PaxDb" id="8355-A0A1L8ERM1"/>
<dbReference type="Proteomes" id="UP000186698">
    <property type="component" value="Chromosome 9_10S"/>
</dbReference>
<organism evidence="3 4">
    <name type="scientific">Xenopus laevis</name>
    <name type="common">African clawed frog</name>
    <dbReference type="NCBI Taxonomy" id="8355"/>
    <lineage>
        <taxon>Eukaryota</taxon>
        <taxon>Metazoa</taxon>
        <taxon>Chordata</taxon>
        <taxon>Craniata</taxon>
        <taxon>Vertebrata</taxon>
        <taxon>Euteleostomi</taxon>
        <taxon>Amphibia</taxon>
        <taxon>Batrachia</taxon>
        <taxon>Anura</taxon>
        <taxon>Pipoidea</taxon>
        <taxon>Pipidae</taxon>
        <taxon>Xenopodinae</taxon>
        <taxon>Xenopus</taxon>
        <taxon>Xenopus</taxon>
    </lineage>
</organism>
<dbReference type="KEGG" id="xla:108702346"/>